<evidence type="ECO:0000256" key="10">
    <source>
        <dbReference type="PROSITE-ProRule" id="PRU00110"/>
    </source>
</evidence>
<dbReference type="Gene3D" id="3.40.50.2300">
    <property type="match status" value="1"/>
</dbReference>
<keyword evidence="8" id="KW-0902">Two-component regulatory system</keyword>
<keyword evidence="7" id="KW-1133">Transmembrane helix</keyword>
<protein>
    <submittedName>
        <fullName evidence="14">CheY-like chemotaxis protein</fullName>
    </submittedName>
</protein>
<feature type="domain" description="Response regulatory" evidence="12">
    <location>
        <begin position="14"/>
        <end position="132"/>
    </location>
</feature>
<dbReference type="SUPFAM" id="SSF47226">
    <property type="entry name" value="Histidine-containing phosphotransfer domain, HPT domain"/>
    <property type="match status" value="1"/>
</dbReference>
<proteinExistence type="predicted"/>
<dbReference type="OrthoDB" id="9796457at2"/>
<dbReference type="SMART" id="SM00448">
    <property type="entry name" value="REC"/>
    <property type="match status" value="1"/>
</dbReference>
<dbReference type="Pfam" id="PF00072">
    <property type="entry name" value="Response_reg"/>
    <property type="match status" value="1"/>
</dbReference>
<evidence type="ECO:0000313" key="15">
    <source>
        <dbReference type="Proteomes" id="UP000293874"/>
    </source>
</evidence>
<sequence>MLQEINYRSLGKRKILVAEDTSVNQFLVRRIIEGWGLEVDIANNGQEALSMVQEGEYDLVLMDIQMPIMDGIEATRHIRQLPQSIKATIPIVALTANFLKGDREKYRAAGMNDFLPKPFNESALFVVVSNNLQQQGVPIKPKVPILEERPATNDQLYDLSSLRGMSGGDEGFVNKLVQLYITLSSESLLLMKEELRLERYEEVSKLAHKMKAPAGTMRISSIKHIICSIVDLPLQDAPAKMPELVERLDTAMQKCLDKLRMEFPD</sequence>
<dbReference type="RefSeq" id="WP_130542018.1">
    <property type="nucleotide sequence ID" value="NZ_CP042431.1"/>
</dbReference>
<evidence type="ECO:0000256" key="3">
    <source>
        <dbReference type="ARBA" id="ARBA00022553"/>
    </source>
</evidence>
<dbReference type="InterPro" id="IPR001789">
    <property type="entry name" value="Sig_transdc_resp-reg_receiver"/>
</dbReference>
<keyword evidence="6" id="KW-0067">ATP-binding</keyword>
<dbReference type="PROSITE" id="PS50894">
    <property type="entry name" value="HPT"/>
    <property type="match status" value="1"/>
</dbReference>
<dbReference type="PANTHER" id="PTHR45339">
    <property type="entry name" value="HYBRID SIGNAL TRANSDUCTION HISTIDINE KINASE J"/>
    <property type="match status" value="1"/>
</dbReference>
<dbReference type="PANTHER" id="PTHR45339:SF1">
    <property type="entry name" value="HYBRID SIGNAL TRANSDUCTION HISTIDINE KINASE J"/>
    <property type="match status" value="1"/>
</dbReference>
<feature type="modified residue" description="Phosphohistidine" evidence="10">
    <location>
        <position position="208"/>
    </location>
</feature>
<dbReference type="PROSITE" id="PS50110">
    <property type="entry name" value="RESPONSE_REGULATORY"/>
    <property type="match status" value="1"/>
</dbReference>
<keyword evidence="3 11" id="KW-0597">Phosphoprotein</keyword>
<evidence type="ECO:0000256" key="5">
    <source>
        <dbReference type="ARBA" id="ARBA00022741"/>
    </source>
</evidence>
<evidence type="ECO:0000256" key="6">
    <source>
        <dbReference type="ARBA" id="ARBA00022840"/>
    </source>
</evidence>
<evidence type="ECO:0000256" key="2">
    <source>
        <dbReference type="ARBA" id="ARBA00022475"/>
    </source>
</evidence>
<evidence type="ECO:0000256" key="8">
    <source>
        <dbReference type="ARBA" id="ARBA00023012"/>
    </source>
</evidence>
<name>A0A4Q7MWT4_9BACT</name>
<gene>
    <name evidence="14" type="ORF">EV199_3425</name>
</gene>
<keyword evidence="5" id="KW-0547">Nucleotide-binding</keyword>
<dbReference type="GO" id="GO:0004672">
    <property type="term" value="F:protein kinase activity"/>
    <property type="evidence" value="ECO:0007669"/>
    <property type="project" value="UniProtKB-ARBA"/>
</dbReference>
<evidence type="ECO:0000256" key="9">
    <source>
        <dbReference type="ARBA" id="ARBA00023136"/>
    </source>
</evidence>
<dbReference type="InterPro" id="IPR008207">
    <property type="entry name" value="Sig_transdc_His_kin_Hpt_dom"/>
</dbReference>
<evidence type="ECO:0000256" key="7">
    <source>
        <dbReference type="ARBA" id="ARBA00022989"/>
    </source>
</evidence>
<keyword evidence="4" id="KW-0812">Transmembrane</keyword>
<evidence type="ECO:0000259" key="12">
    <source>
        <dbReference type="PROSITE" id="PS50110"/>
    </source>
</evidence>
<dbReference type="SUPFAM" id="SSF52172">
    <property type="entry name" value="CheY-like"/>
    <property type="match status" value="1"/>
</dbReference>
<keyword evidence="15" id="KW-1185">Reference proteome</keyword>
<dbReference type="InterPro" id="IPR036641">
    <property type="entry name" value="HPT_dom_sf"/>
</dbReference>
<dbReference type="GO" id="GO:0005524">
    <property type="term" value="F:ATP binding"/>
    <property type="evidence" value="ECO:0007669"/>
    <property type="project" value="UniProtKB-KW"/>
</dbReference>
<evidence type="ECO:0000256" key="1">
    <source>
        <dbReference type="ARBA" id="ARBA00004651"/>
    </source>
</evidence>
<organism evidence="14 15">
    <name type="scientific">Pseudobacter ginsenosidimutans</name>
    <dbReference type="NCBI Taxonomy" id="661488"/>
    <lineage>
        <taxon>Bacteria</taxon>
        <taxon>Pseudomonadati</taxon>
        <taxon>Bacteroidota</taxon>
        <taxon>Chitinophagia</taxon>
        <taxon>Chitinophagales</taxon>
        <taxon>Chitinophagaceae</taxon>
        <taxon>Pseudobacter</taxon>
    </lineage>
</organism>
<reference evidence="14 15" key="1">
    <citation type="submission" date="2019-02" db="EMBL/GenBank/DDBJ databases">
        <title>Genomic Encyclopedia of Type Strains, Phase IV (KMG-IV): sequencing the most valuable type-strain genomes for metagenomic binning, comparative biology and taxonomic classification.</title>
        <authorList>
            <person name="Goeker M."/>
        </authorList>
    </citation>
    <scope>NUCLEOTIDE SEQUENCE [LARGE SCALE GENOMIC DNA]</scope>
    <source>
        <strain evidence="14 15">DSM 18116</strain>
    </source>
</reference>
<accession>A0A4Q7MWT4</accession>
<dbReference type="GO" id="GO:0005886">
    <property type="term" value="C:plasma membrane"/>
    <property type="evidence" value="ECO:0007669"/>
    <property type="project" value="UniProtKB-SubCell"/>
</dbReference>
<comment type="subcellular location">
    <subcellularLocation>
        <location evidence="1">Cell membrane</location>
        <topology evidence="1">Multi-pass membrane protein</topology>
    </subcellularLocation>
</comment>
<evidence type="ECO:0000259" key="13">
    <source>
        <dbReference type="PROSITE" id="PS50894"/>
    </source>
</evidence>
<dbReference type="Proteomes" id="UP000293874">
    <property type="component" value="Unassembled WGS sequence"/>
</dbReference>
<evidence type="ECO:0000256" key="11">
    <source>
        <dbReference type="PROSITE-ProRule" id="PRU00169"/>
    </source>
</evidence>
<comment type="caution">
    <text evidence="14">The sequence shown here is derived from an EMBL/GenBank/DDBJ whole genome shotgun (WGS) entry which is preliminary data.</text>
</comment>
<dbReference type="CDD" id="cd17546">
    <property type="entry name" value="REC_hyHK_CKI1_RcsC-like"/>
    <property type="match status" value="1"/>
</dbReference>
<dbReference type="AlphaFoldDB" id="A0A4Q7MWT4"/>
<keyword evidence="2" id="KW-1003">Cell membrane</keyword>
<dbReference type="Gene3D" id="1.20.120.160">
    <property type="entry name" value="HPT domain"/>
    <property type="match status" value="1"/>
</dbReference>
<feature type="domain" description="HPt" evidence="13">
    <location>
        <begin position="169"/>
        <end position="262"/>
    </location>
</feature>
<dbReference type="EMBL" id="SGXA01000002">
    <property type="protein sequence ID" value="RZS71520.1"/>
    <property type="molecule type" value="Genomic_DNA"/>
</dbReference>
<dbReference type="InterPro" id="IPR011006">
    <property type="entry name" value="CheY-like_superfamily"/>
</dbReference>
<dbReference type="GO" id="GO:0000160">
    <property type="term" value="P:phosphorelay signal transduction system"/>
    <property type="evidence" value="ECO:0007669"/>
    <property type="project" value="UniProtKB-KW"/>
</dbReference>
<feature type="modified residue" description="4-aspartylphosphate" evidence="11">
    <location>
        <position position="63"/>
    </location>
</feature>
<evidence type="ECO:0000256" key="4">
    <source>
        <dbReference type="ARBA" id="ARBA00022692"/>
    </source>
</evidence>
<evidence type="ECO:0000313" key="14">
    <source>
        <dbReference type="EMBL" id="RZS71520.1"/>
    </source>
</evidence>
<keyword evidence="9" id="KW-0472">Membrane</keyword>